<evidence type="ECO:0000256" key="1">
    <source>
        <dbReference type="ARBA" id="ARBA00023015"/>
    </source>
</evidence>
<proteinExistence type="predicted"/>
<evidence type="ECO:0000259" key="6">
    <source>
        <dbReference type="PROSITE" id="PS50977"/>
    </source>
</evidence>
<keyword evidence="8" id="KW-1185">Reference proteome</keyword>
<keyword evidence="1" id="KW-0805">Transcription regulation</keyword>
<dbReference type="PANTHER" id="PTHR30055:SF238">
    <property type="entry name" value="MYCOFACTOCIN BIOSYNTHESIS TRANSCRIPTIONAL REGULATOR MFTR-RELATED"/>
    <property type="match status" value="1"/>
</dbReference>
<dbReference type="InterPro" id="IPR023772">
    <property type="entry name" value="DNA-bd_HTH_TetR-type_CS"/>
</dbReference>
<protein>
    <submittedName>
        <fullName evidence="7">TetR family transcriptional regulator</fullName>
    </submittedName>
</protein>
<evidence type="ECO:0000313" key="8">
    <source>
        <dbReference type="Proteomes" id="UP001596972"/>
    </source>
</evidence>
<feature type="compositionally biased region" description="Low complexity" evidence="5">
    <location>
        <begin position="1"/>
        <end position="20"/>
    </location>
</feature>
<feature type="region of interest" description="Disordered" evidence="5">
    <location>
        <begin position="1"/>
        <end position="26"/>
    </location>
</feature>
<comment type="caution">
    <text evidence="7">The sequence shown here is derived from an EMBL/GenBank/DDBJ whole genome shotgun (WGS) entry which is preliminary data.</text>
</comment>
<dbReference type="PANTHER" id="PTHR30055">
    <property type="entry name" value="HTH-TYPE TRANSCRIPTIONAL REGULATOR RUTR"/>
    <property type="match status" value="1"/>
</dbReference>
<gene>
    <name evidence="7" type="ORF">ACFQ11_31910</name>
</gene>
<evidence type="ECO:0000256" key="2">
    <source>
        <dbReference type="ARBA" id="ARBA00023125"/>
    </source>
</evidence>
<name>A0ABW3EXJ3_9ACTN</name>
<sequence>MTADAAGEPPGPAHGPSAGGVRERKKQRTRMALIDAALELFVRNGYEETTIDEIVAALPVSQRTFFRYFASKEDVVLSQVTERYRAMEEALAARPAGERPFTALFEALRTVLQRIATGEEADVARFRRIRQVIEATPPLLAAELTGYAASEGALVAEIARREGVDPDRDLRPRLVVALFTAATRVGFEECSRRAIWDPGTIAARVDETVALVDATVRDWT</sequence>
<dbReference type="Gene3D" id="1.10.10.60">
    <property type="entry name" value="Homeodomain-like"/>
    <property type="match status" value="1"/>
</dbReference>
<dbReference type="PRINTS" id="PR00455">
    <property type="entry name" value="HTHTETR"/>
</dbReference>
<dbReference type="InterPro" id="IPR001647">
    <property type="entry name" value="HTH_TetR"/>
</dbReference>
<dbReference type="InterPro" id="IPR050109">
    <property type="entry name" value="HTH-type_TetR-like_transc_reg"/>
</dbReference>
<feature type="DNA-binding region" description="H-T-H motif" evidence="4">
    <location>
        <begin position="50"/>
        <end position="69"/>
    </location>
</feature>
<evidence type="ECO:0000313" key="7">
    <source>
        <dbReference type="EMBL" id="MFD0905021.1"/>
    </source>
</evidence>
<dbReference type="Pfam" id="PF00440">
    <property type="entry name" value="TetR_N"/>
    <property type="match status" value="1"/>
</dbReference>
<dbReference type="Proteomes" id="UP001596972">
    <property type="component" value="Unassembled WGS sequence"/>
</dbReference>
<dbReference type="Pfam" id="PF17754">
    <property type="entry name" value="TetR_C_14"/>
    <property type="match status" value="1"/>
</dbReference>
<dbReference type="SUPFAM" id="SSF46689">
    <property type="entry name" value="Homeodomain-like"/>
    <property type="match status" value="1"/>
</dbReference>
<dbReference type="InterPro" id="IPR009057">
    <property type="entry name" value="Homeodomain-like_sf"/>
</dbReference>
<evidence type="ECO:0000256" key="5">
    <source>
        <dbReference type="SAM" id="MobiDB-lite"/>
    </source>
</evidence>
<dbReference type="PROSITE" id="PS01081">
    <property type="entry name" value="HTH_TETR_1"/>
    <property type="match status" value="1"/>
</dbReference>
<reference evidence="8" key="1">
    <citation type="journal article" date="2019" name="Int. J. Syst. Evol. Microbiol.">
        <title>The Global Catalogue of Microorganisms (GCM) 10K type strain sequencing project: providing services to taxonomists for standard genome sequencing and annotation.</title>
        <authorList>
            <consortium name="The Broad Institute Genomics Platform"/>
            <consortium name="The Broad Institute Genome Sequencing Center for Infectious Disease"/>
            <person name="Wu L."/>
            <person name="Ma J."/>
        </authorList>
    </citation>
    <scope>NUCLEOTIDE SEQUENCE [LARGE SCALE GENOMIC DNA]</scope>
    <source>
        <strain evidence="8">JCM 31202</strain>
    </source>
</reference>
<dbReference type="RefSeq" id="WP_378305495.1">
    <property type="nucleotide sequence ID" value="NZ_JBHTJA010000111.1"/>
</dbReference>
<accession>A0ABW3EXJ3</accession>
<dbReference type="PROSITE" id="PS50977">
    <property type="entry name" value="HTH_TETR_2"/>
    <property type="match status" value="1"/>
</dbReference>
<feature type="domain" description="HTH tetR-type" evidence="6">
    <location>
        <begin position="27"/>
        <end position="87"/>
    </location>
</feature>
<keyword evidence="2 4" id="KW-0238">DNA-binding</keyword>
<evidence type="ECO:0000256" key="3">
    <source>
        <dbReference type="ARBA" id="ARBA00023163"/>
    </source>
</evidence>
<dbReference type="Gene3D" id="1.10.357.10">
    <property type="entry name" value="Tetracycline Repressor, domain 2"/>
    <property type="match status" value="1"/>
</dbReference>
<dbReference type="EMBL" id="JBHTJA010000111">
    <property type="protein sequence ID" value="MFD0905021.1"/>
    <property type="molecule type" value="Genomic_DNA"/>
</dbReference>
<evidence type="ECO:0000256" key="4">
    <source>
        <dbReference type="PROSITE-ProRule" id="PRU00335"/>
    </source>
</evidence>
<dbReference type="InterPro" id="IPR041347">
    <property type="entry name" value="MftR_C"/>
</dbReference>
<keyword evidence="3" id="KW-0804">Transcription</keyword>
<organism evidence="7 8">
    <name type="scientific">Actinomadura sediminis</name>
    <dbReference type="NCBI Taxonomy" id="1038904"/>
    <lineage>
        <taxon>Bacteria</taxon>
        <taxon>Bacillati</taxon>
        <taxon>Actinomycetota</taxon>
        <taxon>Actinomycetes</taxon>
        <taxon>Streptosporangiales</taxon>
        <taxon>Thermomonosporaceae</taxon>
        <taxon>Actinomadura</taxon>
    </lineage>
</organism>